<dbReference type="Proteomes" id="UP001565368">
    <property type="component" value="Unassembled WGS sequence"/>
</dbReference>
<feature type="compositionally biased region" description="Pro residues" evidence="1">
    <location>
        <begin position="84"/>
        <end position="98"/>
    </location>
</feature>
<evidence type="ECO:0000313" key="3">
    <source>
        <dbReference type="Proteomes" id="UP001565368"/>
    </source>
</evidence>
<evidence type="ECO:0000256" key="1">
    <source>
        <dbReference type="SAM" id="MobiDB-lite"/>
    </source>
</evidence>
<feature type="compositionally biased region" description="Low complexity" evidence="1">
    <location>
        <begin position="99"/>
        <end position="108"/>
    </location>
</feature>
<proteinExistence type="predicted"/>
<feature type="region of interest" description="Disordered" evidence="1">
    <location>
        <begin position="73"/>
        <end position="114"/>
    </location>
</feature>
<dbReference type="EMBL" id="JBBXJM010000003">
    <property type="protein sequence ID" value="KAL1409812.1"/>
    <property type="molecule type" value="Genomic_DNA"/>
</dbReference>
<protein>
    <submittedName>
        <fullName evidence="2">Uncharacterized protein</fullName>
    </submittedName>
</protein>
<evidence type="ECO:0000313" key="2">
    <source>
        <dbReference type="EMBL" id="KAL1409812.1"/>
    </source>
</evidence>
<sequence>MLYAVGHVLAKRGRQHYDNDNSDDYDEMSAIGRCGMRPTALTPEQVTPAPTAPAVPDIPKEWAAQLEAVAQARVATEAAEAEPAAPPAPATAPTPEAPSAPSAAAAPGPLDPPASWAAQLREVATHTHPADPDAVGTSPTGPTAIPEPEALHRVDSADLRRRHSAHHHHAGDAPHHHHDLAHPLQEIRYHAHAVLEAHPALARAEERVAHGFKEAGHSIEVALENSAGVSGVWFPTVPDGFETEPAAAKAAKTEARAALKESHGH</sequence>
<accession>A0ABR3Q5C4</accession>
<feature type="compositionally biased region" description="Low complexity" evidence="1">
    <location>
        <begin position="73"/>
        <end position="83"/>
    </location>
</feature>
<feature type="region of interest" description="Disordered" evidence="1">
    <location>
        <begin position="127"/>
        <end position="147"/>
    </location>
</feature>
<dbReference type="GeneID" id="95984852"/>
<keyword evidence="3" id="KW-1185">Reference proteome</keyword>
<reference evidence="2 3" key="1">
    <citation type="submission" date="2023-08" db="EMBL/GenBank/DDBJ databases">
        <title>Annotated Genome Sequence of Vanrija albida AlHP1.</title>
        <authorList>
            <person name="Herzog R."/>
        </authorList>
    </citation>
    <scope>NUCLEOTIDE SEQUENCE [LARGE SCALE GENOMIC DNA]</scope>
    <source>
        <strain evidence="2 3">AlHP1</strain>
    </source>
</reference>
<comment type="caution">
    <text evidence="2">The sequence shown here is derived from an EMBL/GenBank/DDBJ whole genome shotgun (WGS) entry which is preliminary data.</text>
</comment>
<name>A0ABR3Q5C4_9TREE</name>
<organism evidence="2 3">
    <name type="scientific">Vanrija albida</name>
    <dbReference type="NCBI Taxonomy" id="181172"/>
    <lineage>
        <taxon>Eukaryota</taxon>
        <taxon>Fungi</taxon>
        <taxon>Dikarya</taxon>
        <taxon>Basidiomycota</taxon>
        <taxon>Agaricomycotina</taxon>
        <taxon>Tremellomycetes</taxon>
        <taxon>Trichosporonales</taxon>
        <taxon>Trichosporonaceae</taxon>
        <taxon>Vanrija</taxon>
    </lineage>
</organism>
<gene>
    <name evidence="2" type="ORF">Q8F55_003809</name>
</gene>
<dbReference type="RefSeq" id="XP_069209756.1">
    <property type="nucleotide sequence ID" value="XM_069352338.1"/>
</dbReference>